<dbReference type="InterPro" id="IPR025664">
    <property type="entry name" value="Spore_III_AC/AD"/>
</dbReference>
<dbReference type="Proteomes" id="UP000252585">
    <property type="component" value="Unassembled WGS sequence"/>
</dbReference>
<dbReference type="RefSeq" id="WP_114353687.1">
    <property type="nucleotide sequence ID" value="NZ_QPJJ01000011.1"/>
</dbReference>
<gene>
    <name evidence="2" type="ORF">DFR57_111137</name>
</gene>
<keyword evidence="1" id="KW-1133">Transmembrane helix</keyword>
<organism evidence="2 3">
    <name type="scientific">Saliterribacillus persicus</name>
    <dbReference type="NCBI Taxonomy" id="930114"/>
    <lineage>
        <taxon>Bacteria</taxon>
        <taxon>Bacillati</taxon>
        <taxon>Bacillota</taxon>
        <taxon>Bacilli</taxon>
        <taxon>Bacillales</taxon>
        <taxon>Bacillaceae</taxon>
        <taxon>Saliterribacillus</taxon>
    </lineage>
</organism>
<dbReference type="EMBL" id="QPJJ01000011">
    <property type="protein sequence ID" value="RCW65402.1"/>
    <property type="molecule type" value="Genomic_DNA"/>
</dbReference>
<dbReference type="Pfam" id="PF06686">
    <property type="entry name" value="SpoIIIAC"/>
    <property type="match status" value="2"/>
</dbReference>
<feature type="transmembrane region" description="Helical" evidence="1">
    <location>
        <begin position="6"/>
        <end position="21"/>
    </location>
</feature>
<dbReference type="AlphaFoldDB" id="A0A368XBR0"/>
<feature type="transmembrane region" description="Helical" evidence="1">
    <location>
        <begin position="106"/>
        <end position="127"/>
    </location>
</feature>
<evidence type="ECO:0000256" key="1">
    <source>
        <dbReference type="SAM" id="Phobius"/>
    </source>
</evidence>
<comment type="caution">
    <text evidence="2">The sequence shown here is derived from an EMBL/GenBank/DDBJ whole genome shotgun (WGS) entry which is preliminary data.</text>
</comment>
<keyword evidence="1" id="KW-0472">Membrane</keyword>
<keyword evidence="1" id="KW-0812">Transmembrane</keyword>
<evidence type="ECO:0000313" key="3">
    <source>
        <dbReference type="Proteomes" id="UP000252585"/>
    </source>
</evidence>
<evidence type="ECO:0000313" key="2">
    <source>
        <dbReference type="EMBL" id="RCW65402.1"/>
    </source>
</evidence>
<feature type="transmembrane region" description="Helical" evidence="1">
    <location>
        <begin position="28"/>
        <end position="47"/>
    </location>
</feature>
<dbReference type="InterPro" id="IPR014211">
    <property type="entry name" value="Spore_III_AD"/>
</dbReference>
<keyword evidence="3" id="KW-1185">Reference proteome</keyword>
<protein>
    <submittedName>
        <fullName evidence="2">Stage III sporulation protein AD</fullName>
    </submittedName>
</protein>
<reference evidence="2 3" key="1">
    <citation type="submission" date="2018-07" db="EMBL/GenBank/DDBJ databases">
        <title>Genomic Encyclopedia of Type Strains, Phase IV (KMG-IV): sequencing the most valuable type-strain genomes for metagenomic binning, comparative biology and taxonomic classification.</title>
        <authorList>
            <person name="Goeker M."/>
        </authorList>
    </citation>
    <scope>NUCLEOTIDE SEQUENCE [LARGE SCALE GENOMIC DNA]</scope>
    <source>
        <strain evidence="2 3">DSM 27696</strain>
    </source>
</reference>
<proteinExistence type="predicted"/>
<accession>A0A368XBR0</accession>
<dbReference type="NCBIfam" id="TIGR02849">
    <property type="entry name" value="spore_III_AD"/>
    <property type="match status" value="1"/>
</dbReference>
<name>A0A368XBR0_9BACI</name>
<dbReference type="OrthoDB" id="1682150at2"/>
<feature type="transmembrane region" description="Helical" evidence="1">
    <location>
        <begin position="67"/>
        <end position="85"/>
    </location>
</feature>
<sequence length="129" mass="14146">MNMLEIVGLAIIASILVLLLKDQQPTIAFLLVIVTVIYLLSIFMSYIKEIILLIQYLGEKAGVNDSYLTVIIKVIGIAYIAEIGATIVRDAGLESIAAKVEILGKILILLLAIPIFKTLIETIINFFSI</sequence>